<dbReference type="AlphaFoldDB" id="A0A1U7NIJ7"/>
<dbReference type="OrthoDB" id="1826671at2"/>
<dbReference type="EMBL" id="MPJW01000060">
    <property type="protein sequence ID" value="OLU42371.1"/>
    <property type="molecule type" value="Genomic_DNA"/>
</dbReference>
<sequence>MSMNFLTPIPEPQQIDNSDLEDIILRLEKDRTHENLETLIRTLQRKMINQGLLLIPVSDQYEQESPKADLFRLDKVSVDDLTRGSDLREAVPRTVELARGGQALAAFTSKNEFQKGEASKYTAVLLKEFLEYAIQSENLQGIVLNPWDVSVLIDRKMIAQLLDLAAATQIRSGIYLIKSVPKDLHPDVQGCFITESLEPADSFSAQLLEPMKPALEELKQNVPFLNVGNTILLEPGDHCDHTSSILLMVAPVSGIEPMYEETAISEIYLHAMNETSKAGYKSVVLPAMSEESFGIPLTKSIPSTLLALSAWCSSHPKEAVEIFIQIPQKAVFDQYLGYLHEMENGGNETMGQVD</sequence>
<gene>
    <name evidence="2" type="ORF">BO222_01730</name>
</gene>
<dbReference type="InterPro" id="IPR043472">
    <property type="entry name" value="Macro_dom-like"/>
</dbReference>
<accession>A0A1U7NIJ7</accession>
<dbReference type="GeneID" id="82201958"/>
<dbReference type="InterPro" id="IPR009839">
    <property type="entry name" value="SseB_N"/>
</dbReference>
<name>A0A1U7NIJ7_9FIRM</name>
<evidence type="ECO:0000313" key="2">
    <source>
        <dbReference type="EMBL" id="OLU42371.1"/>
    </source>
</evidence>
<feature type="domain" description="SseB protein N-terminal" evidence="1">
    <location>
        <begin position="27"/>
        <end position="159"/>
    </location>
</feature>
<keyword evidence="3" id="KW-1185">Reference proteome</keyword>
<dbReference type="Proteomes" id="UP000186341">
    <property type="component" value="Unassembled WGS sequence"/>
</dbReference>
<dbReference type="Pfam" id="PF07179">
    <property type="entry name" value="SseB"/>
    <property type="match status" value="1"/>
</dbReference>
<proteinExistence type="predicted"/>
<evidence type="ECO:0000259" key="1">
    <source>
        <dbReference type="Pfam" id="PF07179"/>
    </source>
</evidence>
<protein>
    <recommendedName>
        <fullName evidence="1">SseB protein N-terminal domain-containing protein</fullName>
    </recommendedName>
</protein>
<reference evidence="2 3" key="1">
    <citation type="submission" date="2016-11" db="EMBL/GenBank/DDBJ databases">
        <title>Description of two novel members of the family Erysipelotrichaceae: Ileibacterium lipovorans gen. nov., sp. nov. and Dubosiella newyorkensis, gen. nov., sp. nov.</title>
        <authorList>
            <person name="Cox L.M."/>
            <person name="Sohn J."/>
            <person name="Tyrrell K.L."/>
            <person name="Citron D.M."/>
            <person name="Lawson P.A."/>
            <person name="Patel N.B."/>
            <person name="Iizumi T."/>
            <person name="Perez-Perez G.I."/>
            <person name="Goldstein E.J."/>
            <person name="Blaser M.J."/>
        </authorList>
    </citation>
    <scope>NUCLEOTIDE SEQUENCE [LARGE SCALE GENOMIC DNA]</scope>
    <source>
        <strain evidence="2 3">NYU-BL-A3</strain>
    </source>
</reference>
<dbReference type="Gene3D" id="3.40.220.10">
    <property type="entry name" value="Leucine Aminopeptidase, subunit E, domain 1"/>
    <property type="match status" value="1"/>
</dbReference>
<organism evidence="2 3">
    <name type="scientific">Ileibacterium valens</name>
    <dbReference type="NCBI Taxonomy" id="1862668"/>
    <lineage>
        <taxon>Bacteria</taxon>
        <taxon>Bacillati</taxon>
        <taxon>Bacillota</taxon>
        <taxon>Erysipelotrichia</taxon>
        <taxon>Erysipelotrichales</taxon>
        <taxon>Erysipelotrichaceae</taxon>
        <taxon>Ileibacterium</taxon>
    </lineage>
</organism>
<dbReference type="SUPFAM" id="SSF52949">
    <property type="entry name" value="Macro domain-like"/>
    <property type="match status" value="1"/>
</dbReference>
<dbReference type="RefSeq" id="WP_075817820.1">
    <property type="nucleotide sequence ID" value="NZ_CAJUTZ010000101.1"/>
</dbReference>
<evidence type="ECO:0000313" key="3">
    <source>
        <dbReference type="Proteomes" id="UP000186341"/>
    </source>
</evidence>
<comment type="caution">
    <text evidence="2">The sequence shown here is derived from an EMBL/GenBank/DDBJ whole genome shotgun (WGS) entry which is preliminary data.</text>
</comment>